<sequence length="352" mass="36581">MATGVLAGPIVRTHPLHLLRQAWARDKPLTLIGSAMVVLLVGTTFGLIADPRVITGAPAWLKPAKFAVSVAVYSFTLVWLLTYVTGRPRLVRLVSWATALALAVEMVLIVAAAATGTTSHFNVSTPTHATIWSVMAAAIVVVWLANLLVGLLLLRQRLLDRAFAWSLRLGVLVSAAGMGVAFLMTQPTAQQLQSARSGGDMTTVGAHSVGVADGGPGLPVVGWSTVGGDLRVAHFIGLHALQALPLLGLLIGRFGPRWLRVADRTGLIWVASAGYLGVVGLTTWQALRGQSLVNPDQLTLGALAVLVTAVLVSTAAILARARRRPEGPAAGGGPPVGPSAGYSEAGVTRPDS</sequence>
<gene>
    <name evidence="3" type="ORF">C1I95_16910</name>
</gene>
<protein>
    <submittedName>
        <fullName evidence="3">Uncharacterized protein</fullName>
    </submittedName>
</protein>
<reference evidence="3 4" key="1">
    <citation type="submission" date="2018-01" db="EMBL/GenBank/DDBJ databases">
        <title>Draft genome sequence of Jishengella sp. NA12.</title>
        <authorList>
            <person name="Sahin N."/>
            <person name="Ay H."/>
            <person name="Saygin H."/>
        </authorList>
    </citation>
    <scope>NUCLEOTIDE SEQUENCE [LARGE SCALE GENOMIC DNA]</scope>
    <source>
        <strain evidence="3 4">NA12</strain>
    </source>
</reference>
<dbReference type="OrthoDB" id="343560at2"/>
<dbReference type="AlphaFoldDB" id="A0A2W2EW65"/>
<name>A0A2W2EW65_9ACTN</name>
<comment type="caution">
    <text evidence="3">The sequence shown here is derived from an EMBL/GenBank/DDBJ whole genome shotgun (WGS) entry which is preliminary data.</text>
</comment>
<keyword evidence="2" id="KW-1133">Transmembrane helix</keyword>
<dbReference type="Proteomes" id="UP000248924">
    <property type="component" value="Unassembled WGS sequence"/>
</dbReference>
<keyword evidence="4" id="KW-1185">Reference proteome</keyword>
<proteinExistence type="predicted"/>
<feature type="region of interest" description="Disordered" evidence="1">
    <location>
        <begin position="324"/>
        <end position="352"/>
    </location>
</feature>
<evidence type="ECO:0000256" key="1">
    <source>
        <dbReference type="SAM" id="MobiDB-lite"/>
    </source>
</evidence>
<feature type="transmembrane region" description="Helical" evidence="2">
    <location>
        <begin position="93"/>
        <end position="114"/>
    </location>
</feature>
<evidence type="ECO:0000313" key="3">
    <source>
        <dbReference type="EMBL" id="PZG16708.1"/>
    </source>
</evidence>
<accession>A0A2W2EW65</accession>
<feature type="transmembrane region" description="Helical" evidence="2">
    <location>
        <begin position="266"/>
        <end position="287"/>
    </location>
</feature>
<organism evidence="3 4">
    <name type="scientific">Micromonospora craterilacus</name>
    <dbReference type="NCBI Taxonomy" id="1655439"/>
    <lineage>
        <taxon>Bacteria</taxon>
        <taxon>Bacillati</taxon>
        <taxon>Actinomycetota</taxon>
        <taxon>Actinomycetes</taxon>
        <taxon>Micromonosporales</taxon>
        <taxon>Micromonosporaceae</taxon>
        <taxon>Micromonospora</taxon>
    </lineage>
</organism>
<feature type="transmembrane region" description="Helical" evidence="2">
    <location>
        <begin position="60"/>
        <end position="81"/>
    </location>
</feature>
<feature type="transmembrane region" description="Helical" evidence="2">
    <location>
        <begin position="134"/>
        <end position="154"/>
    </location>
</feature>
<dbReference type="EMBL" id="POTY01000100">
    <property type="protein sequence ID" value="PZG16708.1"/>
    <property type="molecule type" value="Genomic_DNA"/>
</dbReference>
<feature type="transmembrane region" description="Helical" evidence="2">
    <location>
        <begin position="29"/>
        <end position="48"/>
    </location>
</feature>
<evidence type="ECO:0000256" key="2">
    <source>
        <dbReference type="SAM" id="Phobius"/>
    </source>
</evidence>
<dbReference type="RefSeq" id="WP_111214806.1">
    <property type="nucleotide sequence ID" value="NZ_POTY01000100.1"/>
</dbReference>
<evidence type="ECO:0000313" key="4">
    <source>
        <dbReference type="Proteomes" id="UP000248924"/>
    </source>
</evidence>
<keyword evidence="2" id="KW-0472">Membrane</keyword>
<feature type="transmembrane region" description="Helical" evidence="2">
    <location>
        <begin position="232"/>
        <end position="254"/>
    </location>
</feature>
<keyword evidence="2" id="KW-0812">Transmembrane</keyword>
<feature type="transmembrane region" description="Helical" evidence="2">
    <location>
        <begin position="166"/>
        <end position="184"/>
    </location>
</feature>
<feature type="transmembrane region" description="Helical" evidence="2">
    <location>
        <begin position="299"/>
        <end position="319"/>
    </location>
</feature>